<protein>
    <submittedName>
        <fullName evidence="1">Uncharacterized protein</fullName>
    </submittedName>
</protein>
<reference evidence="1 2" key="1">
    <citation type="submission" date="2018-06" db="EMBL/GenBank/DDBJ databases">
        <authorList>
            <consortium name="Pathogen Informatics"/>
            <person name="Doyle S."/>
        </authorList>
    </citation>
    <scope>NUCLEOTIDE SEQUENCE [LARGE SCALE GENOMIC DNA]</scope>
    <source>
        <strain evidence="1 2">NCTC13067</strain>
    </source>
</reference>
<dbReference type="AlphaFoldDB" id="A0A379EDF4"/>
<gene>
    <name evidence="1" type="ORF">NCTC13067_02306</name>
</gene>
<name>A0A379EDF4_9BACT</name>
<evidence type="ECO:0000313" key="2">
    <source>
        <dbReference type="Proteomes" id="UP000255469"/>
    </source>
</evidence>
<proteinExistence type="predicted"/>
<sequence length="75" mass="8140">MTPFCCSFGLTIFIFCLNLNFPVRLKVTKKAVVSHAEDNGLIWSKKIKSYFSIAATPGSTLPSMASSMAPPPVET</sequence>
<organism evidence="1 2">
    <name type="scientific">Prevotella denticola</name>
    <dbReference type="NCBI Taxonomy" id="28129"/>
    <lineage>
        <taxon>Bacteria</taxon>
        <taxon>Pseudomonadati</taxon>
        <taxon>Bacteroidota</taxon>
        <taxon>Bacteroidia</taxon>
        <taxon>Bacteroidales</taxon>
        <taxon>Prevotellaceae</taxon>
        <taxon>Prevotella</taxon>
    </lineage>
</organism>
<accession>A0A379EDF4</accession>
<dbReference type="EMBL" id="UGTM01000002">
    <property type="protein sequence ID" value="SUB94434.1"/>
    <property type="molecule type" value="Genomic_DNA"/>
</dbReference>
<dbReference type="Proteomes" id="UP000255469">
    <property type="component" value="Unassembled WGS sequence"/>
</dbReference>
<evidence type="ECO:0000313" key="1">
    <source>
        <dbReference type="EMBL" id="SUB94434.1"/>
    </source>
</evidence>